<comment type="similarity">
    <text evidence="1">Belongs to the PRORSD1 family.</text>
</comment>
<sequence length="180" mass="19940">MNKDLQLDDGSPAATPDELFRRLDELEIAYETVHHAPVFTVEEAKVLRGELSGAHTKNLFLRNKKGAMWLVVCLEDRLVDLKALARHLGAGRFSFSSADRLARHLGVIPGAVTPFAVINDKQRAVQVVVDLGMLDCDQVSFHPLDNTMTSTIKAADLLKFLRAENHAPEITDLGTFEHDV</sequence>
<dbReference type="Gene3D" id="3.90.960.10">
    <property type="entry name" value="YbaK/aminoacyl-tRNA synthetase-associated domain"/>
    <property type="match status" value="1"/>
</dbReference>
<evidence type="ECO:0000256" key="1">
    <source>
        <dbReference type="ARBA" id="ARBA00010201"/>
    </source>
</evidence>
<dbReference type="AlphaFoldDB" id="A0A382NHM6"/>
<dbReference type="InterPro" id="IPR036754">
    <property type="entry name" value="YbaK/aa-tRNA-synt-asso_dom_sf"/>
</dbReference>
<dbReference type="SUPFAM" id="SSF55826">
    <property type="entry name" value="YbaK/ProRS associated domain"/>
    <property type="match status" value="1"/>
</dbReference>
<protein>
    <recommendedName>
        <fullName evidence="2">YbaK/aminoacyl-tRNA synthetase-associated domain-containing protein</fullName>
    </recommendedName>
</protein>
<dbReference type="EMBL" id="UINC01100167">
    <property type="protein sequence ID" value="SVC60018.1"/>
    <property type="molecule type" value="Genomic_DNA"/>
</dbReference>
<dbReference type="Pfam" id="PF04073">
    <property type="entry name" value="tRNA_edit"/>
    <property type="match status" value="1"/>
</dbReference>
<dbReference type="CDD" id="cd04335">
    <property type="entry name" value="PrdX_deacylase"/>
    <property type="match status" value="1"/>
</dbReference>
<dbReference type="PANTHER" id="PTHR31423">
    <property type="entry name" value="YBAK DOMAIN-CONTAINING PROTEIN"/>
    <property type="match status" value="1"/>
</dbReference>
<reference evidence="3" key="1">
    <citation type="submission" date="2018-05" db="EMBL/GenBank/DDBJ databases">
        <authorList>
            <person name="Lanie J.A."/>
            <person name="Ng W.-L."/>
            <person name="Kazmierczak K.M."/>
            <person name="Andrzejewski T.M."/>
            <person name="Davidsen T.M."/>
            <person name="Wayne K.J."/>
            <person name="Tettelin H."/>
            <person name="Glass J.I."/>
            <person name="Rusch D."/>
            <person name="Podicherti R."/>
            <person name="Tsui H.-C.T."/>
            <person name="Winkler M.E."/>
        </authorList>
    </citation>
    <scope>NUCLEOTIDE SEQUENCE</scope>
</reference>
<evidence type="ECO:0000259" key="2">
    <source>
        <dbReference type="Pfam" id="PF04073"/>
    </source>
</evidence>
<accession>A0A382NHM6</accession>
<dbReference type="InterPro" id="IPR007214">
    <property type="entry name" value="YbaK/aa-tRNA-synth-assoc-dom"/>
</dbReference>
<dbReference type="FunFam" id="3.90.960.10:FF:000005">
    <property type="entry name" value="Putative prolyl-tRNA synthetase"/>
    <property type="match status" value="1"/>
</dbReference>
<name>A0A382NHM6_9ZZZZ</name>
<dbReference type="PANTHER" id="PTHR31423:SF3">
    <property type="entry name" value="PROLYL-TRNA SYNTHETASE ASSOCIATED DOMAIN-CONTAINING PROTEIN 1-RELATED"/>
    <property type="match status" value="1"/>
</dbReference>
<dbReference type="GO" id="GO:0002161">
    <property type="term" value="F:aminoacyl-tRNA deacylase activity"/>
    <property type="evidence" value="ECO:0007669"/>
    <property type="project" value="InterPro"/>
</dbReference>
<feature type="domain" description="YbaK/aminoacyl-tRNA synthetase-associated" evidence="2">
    <location>
        <begin position="35"/>
        <end position="160"/>
    </location>
</feature>
<dbReference type="InterPro" id="IPR040285">
    <property type="entry name" value="ProX/PRXD1"/>
</dbReference>
<organism evidence="3">
    <name type="scientific">marine metagenome</name>
    <dbReference type="NCBI Taxonomy" id="408172"/>
    <lineage>
        <taxon>unclassified sequences</taxon>
        <taxon>metagenomes</taxon>
        <taxon>ecological metagenomes</taxon>
    </lineage>
</organism>
<proteinExistence type="inferred from homology"/>
<evidence type="ECO:0000313" key="3">
    <source>
        <dbReference type="EMBL" id="SVC60018.1"/>
    </source>
</evidence>
<gene>
    <name evidence="3" type="ORF">METZ01_LOCUS312872</name>
</gene>